<name>A0ACD3ZNE1_FUSSC</name>
<dbReference type="Proteomes" id="UP000830768">
    <property type="component" value="Chromosome 12"/>
</dbReference>
<keyword evidence="2" id="KW-1185">Reference proteome</keyword>
<reference evidence="1" key="1">
    <citation type="submission" date="2021-11" db="EMBL/GenBank/DDBJ databases">
        <title>Fusarium solani-melongenae Genome sequencing and assembly.</title>
        <authorList>
            <person name="Xie S."/>
            <person name="Huang L."/>
            <person name="Zhang X."/>
        </authorList>
    </citation>
    <scope>NUCLEOTIDE SEQUENCE</scope>
    <source>
        <strain evidence="1">CRI 24-3</strain>
    </source>
</reference>
<proteinExistence type="predicted"/>
<dbReference type="EMBL" id="CP090040">
    <property type="protein sequence ID" value="UPL02840.1"/>
    <property type="molecule type" value="Genomic_DNA"/>
</dbReference>
<sequence length="614" mass="70115">MDTPQDQYHYTSLPRRGWFRLLTIEPAEASQVISCRLDHYEIDSSVSYEAMSYTWGDEKSTKSMLVNGKQFHLRPNLFSAFQAMRKANTPRTIWVDAICINQGDISERNNQVRQMNDIYSKAEVVNVWLGEPTESSDVGIDFLKKFHLLLYQNRRERMPIVGSTLEPGAKSSAYPRSIESYNEVYEPILSHDCLVSGLDNAVALLSRLWWKRMWTLQESVLCPRVLCWCGTETFPIHYLYDLSYFIYFSVNFNCWKGSAIDPEVSLRAVWRAADLSQCLKTRKGIRVALALDSTWNRAASDPKDKVIGLLGLVGRRPDLEPDYSWPVEKVYRVAMRAALVEDGNLDCLGLISEDRQSRNEKLNSWVPDFGAHNEPFSDYITSLTKPIFSPRPYDASLRDNFSPSIRTENDDSTLVLKGLVVDSVQKVGGKAPGWKCQDSSKWADTMRSVLGRWRSLIPGAGYYPTGEEYHQSFWRTVLVDLKQGEHPNPSSAIGPQRLDDLDKKELIRLDTSEGLENLLNTWAACVQIEYRQLRLIEQFNRRFFVTATGYFGLGPTELEPDDSICILLGGGVAYALRENGDIWRYIGECYVHGIMDGEIIQAMTVKSFREFRIV</sequence>
<evidence type="ECO:0000313" key="2">
    <source>
        <dbReference type="Proteomes" id="UP000830768"/>
    </source>
</evidence>
<protein>
    <submittedName>
        <fullName evidence="1">Uncharacterized protein</fullName>
    </submittedName>
</protein>
<gene>
    <name evidence="1" type="ORF">LCI18_013774</name>
</gene>
<organism evidence="1 2">
    <name type="scientific">Fusarium solani subsp. cucurbitae</name>
    <name type="common">Neocosmosporum cucurbitae</name>
    <dbReference type="NCBI Taxonomy" id="2747967"/>
    <lineage>
        <taxon>Eukaryota</taxon>
        <taxon>Fungi</taxon>
        <taxon>Dikarya</taxon>
        <taxon>Ascomycota</taxon>
        <taxon>Pezizomycotina</taxon>
        <taxon>Sordariomycetes</taxon>
        <taxon>Hypocreomycetidae</taxon>
        <taxon>Hypocreales</taxon>
        <taxon>Nectriaceae</taxon>
        <taxon>Fusarium</taxon>
        <taxon>Fusarium solani species complex</taxon>
    </lineage>
</organism>
<evidence type="ECO:0000313" key="1">
    <source>
        <dbReference type="EMBL" id="UPL02840.1"/>
    </source>
</evidence>
<accession>A0ACD3ZNE1</accession>